<dbReference type="SUPFAM" id="SSF81665">
    <property type="entry name" value="Calcium ATPase, transmembrane domain M"/>
    <property type="match status" value="1"/>
</dbReference>
<dbReference type="SFLD" id="SFLDS00003">
    <property type="entry name" value="Haloacid_Dehalogenase"/>
    <property type="match status" value="1"/>
</dbReference>
<feature type="region of interest" description="Disordered" evidence="14">
    <location>
        <begin position="1"/>
        <end position="42"/>
    </location>
</feature>
<comment type="caution">
    <text evidence="16">The sequence shown here is derived from an EMBL/GenBank/DDBJ whole genome shotgun (WGS) entry which is preliminary data.</text>
</comment>
<evidence type="ECO:0000256" key="11">
    <source>
        <dbReference type="ARBA" id="ARBA00023065"/>
    </source>
</evidence>
<keyword evidence="11" id="KW-0406">Ion transport</keyword>
<feature type="domain" description="HMA" evidence="15">
    <location>
        <begin position="325"/>
        <end position="391"/>
    </location>
</feature>
<gene>
    <name evidence="16" type="primary">Necator_chrIII.g11630</name>
    <name evidence="16" type="ORF">RB195_010865</name>
</gene>
<dbReference type="SUPFAM" id="SSF81653">
    <property type="entry name" value="Calcium ATPase, transduction domain A"/>
    <property type="match status" value="1"/>
</dbReference>
<dbReference type="PRINTS" id="PR00942">
    <property type="entry name" value="CUATPASEI"/>
</dbReference>
<dbReference type="SUPFAM" id="SSF55008">
    <property type="entry name" value="HMA, heavy metal-associated domain"/>
    <property type="match status" value="4"/>
</dbReference>
<proteinExistence type="inferred from homology"/>
<feature type="transmembrane region" description="Helical" evidence="13">
    <location>
        <begin position="1120"/>
        <end position="1140"/>
    </location>
</feature>
<dbReference type="InterPro" id="IPR036412">
    <property type="entry name" value="HAD-like_sf"/>
</dbReference>
<dbReference type="Pfam" id="PF00403">
    <property type="entry name" value="HMA"/>
    <property type="match status" value="4"/>
</dbReference>
<dbReference type="CDD" id="cd00371">
    <property type="entry name" value="HMA"/>
    <property type="match status" value="3"/>
</dbReference>
<dbReference type="Gene3D" id="3.40.50.1000">
    <property type="entry name" value="HAD superfamily/HAD-like"/>
    <property type="match status" value="1"/>
</dbReference>
<evidence type="ECO:0000256" key="1">
    <source>
        <dbReference type="ARBA" id="ARBA00004166"/>
    </source>
</evidence>
<keyword evidence="12 13" id="KW-0472">Membrane</keyword>
<dbReference type="Pfam" id="PF00702">
    <property type="entry name" value="Hydrolase"/>
    <property type="match status" value="1"/>
</dbReference>
<sequence length="1232" mass="132528">MTNEYRDDLRLLDLSTLSPRPPATSNARLPTPRQGSNAGSSVFPKDQLQTVVISIKGMTCHACVNNIQDTIKSRPGIHSCTVSLESEQGVVVFNPSLWTAAKVAEAIDDMGFESEVKNEEKGCLQQSGSRRRVVISIKGMVCHACVNNIQDTISQQPGVYSVVVSLEREEGVIYFDSSVLSDSQVVDAVDDMGFEAKLISAEAVVEPNVSKIPSSPAKDFLVRFSKPDRIDVSPKKSKIHPELAVENLEKCTLAVEGMTCASCVQYIERNIGKLKGVQSIVVALIAAKAEINYNPSLTSVEKLCAEMAALGYRATLIDSPVSAFNKIHLIIGGLNSESDANRIESHAISKTGVESCHVSLATSIATVEFTPSAVGPRDLIAVIEGLGYTAELASKDDQVRRLDHSEEVRKWRTTFLVSLIFGIPVMLIMVVFHWILHTPMHPENQTPILSPALSLDNLLLLLLCTPVQVIGGRYFYVASWKALRHGSTNMDVLIVLATTIAFTYSILVLIIALVLRWPSSPMTFFDVPPMLIVFISLGRMLEHKAKGKTSEALSRLMSLQAKEATLVTMDSEGRITSERAINIELVQRSDLIKIVPGAKVPVDGVVVDGKSSADESFITGESMPVVKKPGSMVIGGSVNQKGVLIVKATHVGQDSTLSQIVRLVEEAQTNKAPIQQMADRIAGYFVPCVIFLALLTLFAWIVIGYVSEKYEEMTPTSRFERVMKVAFEAAITVLAIACPCSLGLATPTAVMVGTGVGAINGILIKGGEPLETVHKVSTVIFDKTGTITEGRPRVISILTLRSPLDLPLQTLALICGSAESQSEHPIGAAITNFVKEWLGDPTWAAVSRFHVSAGSGVSCQISGVRKSVASLNVNAPALSEGEEIAISNSKVLYKQVSCMPTTRNQKDPDVFEVVVGSERMMQKFNIPVDEVTAAALAVEQQKGHISVLCAVNGEIAAIISIADQIKRDAPVAVWALCRMGMRVVLLTGDNAKTAASTAKQVGIADVFSEVLPNQKQIKIQQLQEAGERVAMVGDGVNDSPALASADVGIAIAAGSDVAIESAGIVLVRNDLIDVVGAIQLSKKTTRRIRLNFLFAIIYNAIGIPIAAGVFRPIGFMLQPWMAAAAMALSSVSVVTSSLLLKTYRKPTYGSLYSTEYKRHEKLLQSGRFEVRVHRGLDDTGVFRTSSRLSVLSSKMSSILGSTTSIISGAAKKRARQQLLDGDGSSDSDDLVV</sequence>
<evidence type="ECO:0000256" key="10">
    <source>
        <dbReference type="ARBA" id="ARBA00023008"/>
    </source>
</evidence>
<dbReference type="EC" id="7.2.2.8" evidence="2"/>
<keyword evidence="13" id="KW-0067">ATP-binding</keyword>
<evidence type="ECO:0000256" key="13">
    <source>
        <dbReference type="RuleBase" id="RU362081"/>
    </source>
</evidence>
<dbReference type="InterPro" id="IPR023298">
    <property type="entry name" value="ATPase_P-typ_TM_dom_sf"/>
</dbReference>
<feature type="transmembrane region" description="Helical" evidence="13">
    <location>
        <begin position="681"/>
        <end position="705"/>
    </location>
</feature>
<dbReference type="InterPro" id="IPR036163">
    <property type="entry name" value="HMA_dom_sf"/>
</dbReference>
<feature type="transmembrane region" description="Helical" evidence="13">
    <location>
        <begin position="725"/>
        <end position="745"/>
    </location>
</feature>
<feature type="compositionally biased region" description="Polar residues" evidence="14">
    <location>
        <begin position="23"/>
        <end position="40"/>
    </location>
</feature>
<keyword evidence="17" id="KW-1185">Reference proteome</keyword>
<dbReference type="PANTHER" id="PTHR46594:SF4">
    <property type="entry name" value="P-TYPE CATION-TRANSPORTING ATPASE"/>
    <property type="match status" value="1"/>
</dbReference>
<dbReference type="InterPro" id="IPR008250">
    <property type="entry name" value="ATPase_P-typ_transduc_dom_A_sf"/>
</dbReference>
<reference evidence="16 17" key="1">
    <citation type="submission" date="2023-08" db="EMBL/GenBank/DDBJ databases">
        <title>A Necator americanus chromosomal reference genome.</title>
        <authorList>
            <person name="Ilik V."/>
            <person name="Petrzelkova K.J."/>
            <person name="Pardy F."/>
            <person name="Fuh T."/>
            <person name="Niatou-Singa F.S."/>
            <person name="Gouil Q."/>
            <person name="Baker L."/>
            <person name="Ritchie M.E."/>
            <person name="Jex A.R."/>
            <person name="Gazzola D."/>
            <person name="Li H."/>
            <person name="Toshio Fujiwara R."/>
            <person name="Zhan B."/>
            <person name="Aroian R.V."/>
            <person name="Pafco B."/>
            <person name="Schwarz E.M."/>
        </authorList>
    </citation>
    <scope>NUCLEOTIDE SEQUENCE [LARGE SCALE GENOMIC DNA]</scope>
    <source>
        <strain evidence="16 17">Aroian</strain>
        <tissue evidence="16">Whole animal</tissue>
    </source>
</reference>
<feature type="transmembrane region" description="Helical" evidence="13">
    <location>
        <begin position="521"/>
        <end position="541"/>
    </location>
</feature>
<dbReference type="NCBIfam" id="TIGR01525">
    <property type="entry name" value="ATPase-IB_hvy"/>
    <property type="match status" value="1"/>
</dbReference>
<evidence type="ECO:0000256" key="5">
    <source>
        <dbReference type="ARBA" id="ARBA00022723"/>
    </source>
</evidence>
<keyword evidence="8" id="KW-1278">Translocase</keyword>
<dbReference type="InterPro" id="IPR017969">
    <property type="entry name" value="Heavy-metal-associated_CS"/>
</dbReference>
<dbReference type="NCBIfam" id="TIGR01494">
    <property type="entry name" value="ATPase_P-type"/>
    <property type="match status" value="2"/>
</dbReference>
<dbReference type="PROSITE" id="PS01047">
    <property type="entry name" value="HMA_1"/>
    <property type="match status" value="3"/>
</dbReference>
<dbReference type="SFLD" id="SFLDF00027">
    <property type="entry name" value="p-type_atpase"/>
    <property type="match status" value="1"/>
</dbReference>
<dbReference type="EMBL" id="JAVFWL010000003">
    <property type="protein sequence ID" value="KAK6743822.1"/>
    <property type="molecule type" value="Genomic_DNA"/>
</dbReference>
<feature type="domain" description="HMA" evidence="15">
    <location>
        <begin position="249"/>
        <end position="315"/>
    </location>
</feature>
<keyword evidence="3" id="KW-0813">Transport</keyword>
<dbReference type="PANTHER" id="PTHR46594">
    <property type="entry name" value="P-TYPE CATION-TRANSPORTING ATPASE"/>
    <property type="match status" value="1"/>
</dbReference>
<dbReference type="Gene3D" id="3.40.1110.10">
    <property type="entry name" value="Calcium-transporting ATPase, cytoplasmic domain N"/>
    <property type="match status" value="1"/>
</dbReference>
<accession>A0ABR1CZT7</accession>
<evidence type="ECO:0000313" key="17">
    <source>
        <dbReference type="Proteomes" id="UP001303046"/>
    </source>
</evidence>
<keyword evidence="13" id="KW-0547">Nucleotide-binding</keyword>
<keyword evidence="4 13" id="KW-0812">Transmembrane</keyword>
<dbReference type="SFLD" id="SFLDG00002">
    <property type="entry name" value="C1.7:_P-type_atpase_like"/>
    <property type="match status" value="1"/>
</dbReference>
<keyword evidence="6" id="KW-0677">Repeat</keyword>
<feature type="domain" description="HMA" evidence="15">
    <location>
        <begin position="131"/>
        <end position="197"/>
    </location>
</feature>
<evidence type="ECO:0000313" key="16">
    <source>
        <dbReference type="EMBL" id="KAK6743822.1"/>
    </source>
</evidence>
<evidence type="ECO:0000256" key="2">
    <source>
        <dbReference type="ARBA" id="ARBA00012517"/>
    </source>
</evidence>
<keyword evidence="7" id="KW-0187">Copper transport</keyword>
<evidence type="ECO:0000256" key="9">
    <source>
        <dbReference type="ARBA" id="ARBA00022989"/>
    </source>
</evidence>
<dbReference type="InterPro" id="IPR018303">
    <property type="entry name" value="ATPase_P-typ_P_site"/>
</dbReference>
<evidence type="ECO:0000256" key="7">
    <source>
        <dbReference type="ARBA" id="ARBA00022796"/>
    </source>
</evidence>
<dbReference type="InterPro" id="IPR027256">
    <property type="entry name" value="P-typ_ATPase_IB"/>
</dbReference>
<dbReference type="PROSITE" id="PS50846">
    <property type="entry name" value="HMA_2"/>
    <property type="match status" value="4"/>
</dbReference>
<keyword evidence="9 13" id="KW-1133">Transmembrane helix</keyword>
<protein>
    <recommendedName>
        <fullName evidence="2">P-type Cu(+) transporter</fullName>
        <ecNumber evidence="2">7.2.2.8</ecNumber>
    </recommendedName>
</protein>
<comment type="similarity">
    <text evidence="13">Belongs to the cation transport ATPase (P-type) (TC 3.A.3) family. Type IB subfamily.</text>
</comment>
<dbReference type="InterPro" id="IPR023299">
    <property type="entry name" value="ATPase_P-typ_cyto_dom_N"/>
</dbReference>
<dbReference type="InterPro" id="IPR006122">
    <property type="entry name" value="HMA_Cu_ion-bd"/>
</dbReference>
<dbReference type="InterPro" id="IPR001757">
    <property type="entry name" value="P_typ_ATPase"/>
</dbReference>
<evidence type="ECO:0000256" key="4">
    <source>
        <dbReference type="ARBA" id="ARBA00022692"/>
    </source>
</evidence>
<evidence type="ECO:0000259" key="15">
    <source>
        <dbReference type="PROSITE" id="PS50846"/>
    </source>
</evidence>
<dbReference type="Pfam" id="PF00122">
    <property type="entry name" value="E1-E2_ATPase"/>
    <property type="match status" value="1"/>
</dbReference>
<evidence type="ECO:0000256" key="6">
    <source>
        <dbReference type="ARBA" id="ARBA00022737"/>
    </source>
</evidence>
<dbReference type="NCBIfam" id="TIGR00003">
    <property type="entry name" value="copper ion binding protein"/>
    <property type="match status" value="3"/>
</dbReference>
<evidence type="ECO:0000256" key="8">
    <source>
        <dbReference type="ARBA" id="ARBA00022967"/>
    </source>
</evidence>
<dbReference type="Gene3D" id="3.30.70.100">
    <property type="match status" value="4"/>
</dbReference>
<feature type="domain" description="HMA" evidence="15">
    <location>
        <begin position="49"/>
        <end position="115"/>
    </location>
</feature>
<dbReference type="PRINTS" id="PR00119">
    <property type="entry name" value="CATATPASE"/>
</dbReference>
<dbReference type="InterPro" id="IPR059000">
    <property type="entry name" value="ATPase_P-type_domA"/>
</dbReference>
<name>A0ABR1CZT7_NECAM</name>
<dbReference type="PROSITE" id="PS00154">
    <property type="entry name" value="ATPASE_E1_E2"/>
    <property type="match status" value="1"/>
</dbReference>
<evidence type="ECO:0000256" key="3">
    <source>
        <dbReference type="ARBA" id="ARBA00022448"/>
    </source>
</evidence>
<dbReference type="SUPFAM" id="SSF56784">
    <property type="entry name" value="HAD-like"/>
    <property type="match status" value="1"/>
</dbReference>
<evidence type="ECO:0000256" key="14">
    <source>
        <dbReference type="SAM" id="MobiDB-lite"/>
    </source>
</evidence>
<feature type="transmembrane region" description="Helical" evidence="13">
    <location>
        <begin position="492"/>
        <end position="515"/>
    </location>
</feature>
<feature type="transmembrane region" description="Helical" evidence="13">
    <location>
        <begin position="1092"/>
        <end position="1114"/>
    </location>
</feature>
<evidence type="ECO:0000256" key="12">
    <source>
        <dbReference type="ARBA" id="ARBA00023136"/>
    </source>
</evidence>
<keyword evidence="10" id="KW-0186">Copper</keyword>
<comment type="subcellular location">
    <subcellularLocation>
        <location evidence="1">Golgi apparatus</location>
        <location evidence="1">trans-Golgi network membrane</location>
        <topology evidence="1">Multi-pass membrane protein</topology>
    </subcellularLocation>
    <subcellularLocation>
        <location evidence="13">Membrane</location>
    </subcellularLocation>
</comment>
<organism evidence="16 17">
    <name type="scientific">Necator americanus</name>
    <name type="common">Human hookworm</name>
    <dbReference type="NCBI Taxonomy" id="51031"/>
    <lineage>
        <taxon>Eukaryota</taxon>
        <taxon>Metazoa</taxon>
        <taxon>Ecdysozoa</taxon>
        <taxon>Nematoda</taxon>
        <taxon>Chromadorea</taxon>
        <taxon>Rhabditida</taxon>
        <taxon>Rhabditina</taxon>
        <taxon>Rhabditomorpha</taxon>
        <taxon>Strongyloidea</taxon>
        <taxon>Ancylostomatidae</taxon>
        <taxon>Bunostominae</taxon>
        <taxon>Necator</taxon>
    </lineage>
</organism>
<feature type="transmembrane region" description="Helical" evidence="13">
    <location>
        <begin position="448"/>
        <end position="471"/>
    </location>
</feature>
<dbReference type="Proteomes" id="UP001303046">
    <property type="component" value="Unassembled WGS sequence"/>
</dbReference>
<keyword evidence="5 13" id="KW-0479">Metal-binding</keyword>
<dbReference type="InterPro" id="IPR023214">
    <property type="entry name" value="HAD_sf"/>
</dbReference>
<dbReference type="InterPro" id="IPR044492">
    <property type="entry name" value="P_typ_ATPase_HD_dom"/>
</dbReference>
<dbReference type="CDD" id="cd02094">
    <property type="entry name" value="P-type_ATPase_Cu-like"/>
    <property type="match status" value="1"/>
</dbReference>
<feature type="transmembrane region" description="Helical" evidence="13">
    <location>
        <begin position="415"/>
        <end position="436"/>
    </location>
</feature>
<feature type="compositionally biased region" description="Basic and acidic residues" evidence="14">
    <location>
        <begin position="1"/>
        <end position="11"/>
    </location>
</feature>
<dbReference type="InterPro" id="IPR006121">
    <property type="entry name" value="HMA_dom"/>
</dbReference>
<dbReference type="Gene3D" id="2.70.150.10">
    <property type="entry name" value="Calcium-transporting ATPase, cytoplasmic transduction domain A"/>
    <property type="match status" value="1"/>
</dbReference>